<sequence length="568" mass="64786">MKFSNKYLPVILLFLAFLVGAFFRFYKLGETPVGLYVDEASLGYNAYSVYKTGLDEYGKWLPVMFRSFSTFQSPIYSYLLIPVIHFLDLSIFSVRLPSAFFGVLSIPLLYLFVKQLVIPAKAGIYSSDSKLKYFPLVAAMFLAISPWHINYSRTAYEANIALFFLLLGSLFLFHALKRSWFFLPAALSFVISMMAYRAEIIIVPALLVVFVLRYSGALISEFKQRLTPILISLVLSFIIFLPTLQIMGTPGFRARSSALSIFATSGQRPWGANEGKGLVHELQNNHQVLATREFLSLYSSYLSPRYMFSLGDSGPRLPYAGMGTFFVWQFPLYLIGLYFLIKERDLIDFKYFVFTLLLISPIPAALTRDPYSTLRSLPLVVPQILIISFGLVKPWEILPAFSSKLKFSVVALLVIFSSVRMFISIFYFNDYFNSKFWNYGWETVVKEIPNLNPQLPIVVDSSRGDSYILMLFFLKYDPALYQRENFEVSASDYYTSLTRSDTKKLGNITVKSIVWGPDTDEAEQYLVADYLAMSEVQIDAHNLTIIKEIPFPDGKVALRILKTNPKPK</sequence>
<dbReference type="STRING" id="1618392.UW41_C0008G0019"/>
<evidence type="ECO:0000313" key="10">
    <source>
        <dbReference type="Proteomes" id="UP000034172"/>
    </source>
</evidence>
<evidence type="ECO:0000256" key="4">
    <source>
        <dbReference type="ARBA" id="ARBA00022679"/>
    </source>
</evidence>
<comment type="caution">
    <text evidence="9">The sequence shown here is derived from an EMBL/GenBank/DDBJ whole genome shotgun (WGS) entry which is preliminary data.</text>
</comment>
<feature type="transmembrane region" description="Helical" evidence="8">
    <location>
        <begin position="226"/>
        <end position="247"/>
    </location>
</feature>
<evidence type="ECO:0000256" key="6">
    <source>
        <dbReference type="ARBA" id="ARBA00022989"/>
    </source>
</evidence>
<protein>
    <recommendedName>
        <fullName evidence="11">Glycosyltransferase RgtA/B/C/D-like domain-containing protein</fullName>
    </recommendedName>
</protein>
<dbReference type="AlphaFoldDB" id="A0A0G1KMZ5"/>
<dbReference type="EMBL" id="LCIE01000008">
    <property type="protein sequence ID" value="KKT49334.1"/>
    <property type="molecule type" value="Genomic_DNA"/>
</dbReference>
<keyword evidence="7 8" id="KW-0472">Membrane</keyword>
<keyword evidence="3" id="KW-0328">Glycosyltransferase</keyword>
<dbReference type="PANTHER" id="PTHR33908:SF11">
    <property type="entry name" value="MEMBRANE PROTEIN"/>
    <property type="match status" value="1"/>
</dbReference>
<dbReference type="PANTHER" id="PTHR33908">
    <property type="entry name" value="MANNOSYLTRANSFERASE YKCB-RELATED"/>
    <property type="match status" value="1"/>
</dbReference>
<keyword evidence="4" id="KW-0808">Transferase</keyword>
<feature type="transmembrane region" description="Helical" evidence="8">
    <location>
        <begin position="133"/>
        <end position="149"/>
    </location>
</feature>
<evidence type="ECO:0000256" key="3">
    <source>
        <dbReference type="ARBA" id="ARBA00022676"/>
    </source>
</evidence>
<feature type="transmembrane region" description="Helical" evidence="8">
    <location>
        <begin position="155"/>
        <end position="173"/>
    </location>
</feature>
<dbReference type="GO" id="GO:0016763">
    <property type="term" value="F:pentosyltransferase activity"/>
    <property type="evidence" value="ECO:0007669"/>
    <property type="project" value="TreeGrafter"/>
</dbReference>
<proteinExistence type="predicted"/>
<evidence type="ECO:0000256" key="2">
    <source>
        <dbReference type="ARBA" id="ARBA00022475"/>
    </source>
</evidence>
<gene>
    <name evidence="9" type="ORF">UW41_C0008G0019</name>
</gene>
<evidence type="ECO:0000256" key="7">
    <source>
        <dbReference type="ARBA" id="ARBA00023136"/>
    </source>
</evidence>
<evidence type="ECO:0000256" key="5">
    <source>
        <dbReference type="ARBA" id="ARBA00022692"/>
    </source>
</evidence>
<feature type="transmembrane region" description="Helical" evidence="8">
    <location>
        <begin position="317"/>
        <end position="341"/>
    </location>
</feature>
<feature type="transmembrane region" description="Helical" evidence="8">
    <location>
        <begin position="7"/>
        <end position="26"/>
    </location>
</feature>
<keyword evidence="6 8" id="KW-1133">Transmembrane helix</keyword>
<evidence type="ECO:0008006" key="11">
    <source>
        <dbReference type="Google" id="ProtNLM"/>
    </source>
</evidence>
<dbReference type="GO" id="GO:0009103">
    <property type="term" value="P:lipopolysaccharide biosynthetic process"/>
    <property type="evidence" value="ECO:0007669"/>
    <property type="project" value="UniProtKB-ARBA"/>
</dbReference>
<feature type="transmembrane region" description="Helical" evidence="8">
    <location>
        <begin position="407"/>
        <end position="428"/>
    </location>
</feature>
<organism evidence="9 10">
    <name type="scientific">Candidatus Collierbacteria bacterium GW2011_GWC2_44_18</name>
    <dbReference type="NCBI Taxonomy" id="1618392"/>
    <lineage>
        <taxon>Bacteria</taxon>
        <taxon>Candidatus Collieribacteriota</taxon>
    </lineage>
</organism>
<keyword evidence="2" id="KW-1003">Cell membrane</keyword>
<dbReference type="GO" id="GO:0005886">
    <property type="term" value="C:plasma membrane"/>
    <property type="evidence" value="ECO:0007669"/>
    <property type="project" value="UniProtKB-SubCell"/>
</dbReference>
<dbReference type="Proteomes" id="UP000034172">
    <property type="component" value="Unassembled WGS sequence"/>
</dbReference>
<evidence type="ECO:0000313" key="9">
    <source>
        <dbReference type="EMBL" id="KKT49334.1"/>
    </source>
</evidence>
<comment type="subcellular location">
    <subcellularLocation>
        <location evidence="1">Cell membrane</location>
        <topology evidence="1">Multi-pass membrane protein</topology>
    </subcellularLocation>
</comment>
<evidence type="ECO:0000256" key="8">
    <source>
        <dbReference type="SAM" id="Phobius"/>
    </source>
</evidence>
<evidence type="ECO:0000256" key="1">
    <source>
        <dbReference type="ARBA" id="ARBA00004651"/>
    </source>
</evidence>
<feature type="transmembrane region" description="Helical" evidence="8">
    <location>
        <begin position="377"/>
        <end position="395"/>
    </location>
</feature>
<reference evidence="9 10" key="1">
    <citation type="journal article" date="2015" name="Nature">
        <title>rRNA introns, odd ribosomes, and small enigmatic genomes across a large radiation of phyla.</title>
        <authorList>
            <person name="Brown C.T."/>
            <person name="Hug L.A."/>
            <person name="Thomas B.C."/>
            <person name="Sharon I."/>
            <person name="Castelle C.J."/>
            <person name="Singh A."/>
            <person name="Wilkins M.J."/>
            <person name="Williams K.H."/>
            <person name="Banfield J.F."/>
        </authorList>
    </citation>
    <scope>NUCLEOTIDE SEQUENCE [LARGE SCALE GENOMIC DNA]</scope>
</reference>
<name>A0A0G1KMZ5_9BACT</name>
<dbReference type="InterPro" id="IPR050297">
    <property type="entry name" value="LipidA_mod_glycosyltrf_83"/>
</dbReference>
<keyword evidence="5 8" id="KW-0812">Transmembrane</keyword>
<accession>A0A0G1KMZ5</accession>
<feature type="transmembrane region" description="Helical" evidence="8">
    <location>
        <begin position="96"/>
        <end position="113"/>
    </location>
</feature>